<keyword evidence="2" id="KW-0560">Oxidoreductase</keyword>
<dbReference type="InterPro" id="IPR001613">
    <property type="entry name" value="Flavin_amine_oxidase"/>
</dbReference>
<dbReference type="Pfam" id="PF01593">
    <property type="entry name" value="Amino_oxidase"/>
    <property type="match status" value="1"/>
</dbReference>
<evidence type="ECO:0000313" key="7">
    <source>
        <dbReference type="Proteomes" id="UP000553776"/>
    </source>
</evidence>
<organism evidence="6 7">
    <name type="scientific">Cohnella xylanilytica</name>
    <dbReference type="NCBI Taxonomy" id="557555"/>
    <lineage>
        <taxon>Bacteria</taxon>
        <taxon>Bacillati</taxon>
        <taxon>Bacillota</taxon>
        <taxon>Bacilli</taxon>
        <taxon>Bacillales</taxon>
        <taxon>Paenibacillaceae</taxon>
        <taxon>Cohnella</taxon>
    </lineage>
</organism>
<protein>
    <submittedName>
        <fullName evidence="6">FAD-dependent oxidoreductase</fullName>
    </submittedName>
</protein>
<evidence type="ECO:0000256" key="2">
    <source>
        <dbReference type="ARBA" id="ARBA00023002"/>
    </source>
</evidence>
<dbReference type="AlphaFoldDB" id="A0A841U041"/>
<dbReference type="Proteomes" id="UP000553776">
    <property type="component" value="Unassembled WGS sequence"/>
</dbReference>
<gene>
    <name evidence="6" type="ORF">H7B90_20870</name>
</gene>
<dbReference type="SUPFAM" id="SSF54373">
    <property type="entry name" value="FAD-linked reductases, C-terminal domain"/>
    <property type="match status" value="1"/>
</dbReference>
<accession>A0A841U041</accession>
<dbReference type="PRINTS" id="PR00757">
    <property type="entry name" value="AMINEOXDASEF"/>
</dbReference>
<evidence type="ECO:0000259" key="5">
    <source>
        <dbReference type="Pfam" id="PF01593"/>
    </source>
</evidence>
<name>A0A841U041_9BACL</name>
<reference evidence="6 7" key="1">
    <citation type="submission" date="2020-08" db="EMBL/GenBank/DDBJ databases">
        <title>Cohnella phylogeny.</title>
        <authorList>
            <person name="Dunlap C."/>
        </authorList>
    </citation>
    <scope>NUCLEOTIDE SEQUENCE [LARGE SCALE GENOMIC DNA]</scope>
    <source>
        <strain evidence="6 7">DSM 25239</strain>
    </source>
</reference>
<dbReference type="PANTHER" id="PTHR10742">
    <property type="entry name" value="FLAVIN MONOAMINE OXIDASE"/>
    <property type="match status" value="1"/>
</dbReference>
<dbReference type="RefSeq" id="WP_185137825.1">
    <property type="nucleotide sequence ID" value="NZ_JACJVR010000079.1"/>
</dbReference>
<feature type="binding site" evidence="3">
    <location>
        <begin position="96"/>
        <end position="97"/>
    </location>
    <ligand>
        <name>FAD</name>
        <dbReference type="ChEBI" id="CHEBI:57692"/>
    </ligand>
</feature>
<keyword evidence="7" id="KW-1185">Reference proteome</keyword>
<feature type="domain" description="Amine oxidase" evidence="5">
    <location>
        <begin position="76"/>
        <end position="518"/>
    </location>
</feature>
<dbReference type="SUPFAM" id="SSF51905">
    <property type="entry name" value="FAD/NAD(P)-binding domain"/>
    <property type="match status" value="1"/>
</dbReference>
<evidence type="ECO:0000256" key="4">
    <source>
        <dbReference type="SAM" id="MobiDB-lite"/>
    </source>
</evidence>
<feature type="region of interest" description="Disordered" evidence="4">
    <location>
        <begin position="18"/>
        <end position="64"/>
    </location>
</feature>
<dbReference type="EMBL" id="JACJVR010000079">
    <property type="protein sequence ID" value="MBB6693855.1"/>
    <property type="molecule type" value="Genomic_DNA"/>
</dbReference>
<feature type="compositionally biased region" description="Low complexity" evidence="4">
    <location>
        <begin position="37"/>
        <end position="53"/>
    </location>
</feature>
<dbReference type="InterPro" id="IPR050281">
    <property type="entry name" value="Flavin_monoamine_oxidase"/>
</dbReference>
<dbReference type="Gene3D" id="3.50.50.60">
    <property type="entry name" value="FAD/NAD(P)-binding domain"/>
    <property type="match status" value="1"/>
</dbReference>
<dbReference type="GO" id="GO:0016491">
    <property type="term" value="F:oxidoreductase activity"/>
    <property type="evidence" value="ECO:0007669"/>
    <property type="project" value="UniProtKB-KW"/>
</dbReference>
<proteinExistence type="predicted"/>
<dbReference type="Gene3D" id="1.10.405.10">
    <property type="entry name" value="Guanine Nucleotide Dissociation Inhibitor, domain 1"/>
    <property type="match status" value="1"/>
</dbReference>
<comment type="caution">
    <text evidence="6">The sequence shown here is derived from an EMBL/GenBank/DDBJ whole genome shotgun (WGS) entry which is preliminary data.</text>
</comment>
<evidence type="ECO:0000313" key="6">
    <source>
        <dbReference type="EMBL" id="MBB6693855.1"/>
    </source>
</evidence>
<evidence type="ECO:0000256" key="3">
    <source>
        <dbReference type="PIRSR" id="PIRSR601613-1"/>
    </source>
</evidence>
<dbReference type="PANTHER" id="PTHR10742:SF410">
    <property type="entry name" value="LYSINE-SPECIFIC HISTONE DEMETHYLASE 2"/>
    <property type="match status" value="1"/>
</dbReference>
<dbReference type="InterPro" id="IPR036188">
    <property type="entry name" value="FAD/NAD-bd_sf"/>
</dbReference>
<dbReference type="Gene3D" id="3.90.660.10">
    <property type="match status" value="1"/>
</dbReference>
<sequence length="525" mass="57191">MAHTWLVHRLRSLYAAATAEPGERPRGGQAFMGERQGSPPAASASATASGGKPRPLPDGSGSAPHSPRIVIVGAGLAGLTAAYRLKQRGVLATVYEASDRAGGRCWTRRGFFEDGQTVERGGEFIDSGHREIRKLARELGLELDHLVRAEPAGARPLYSFDGRPYTYDEAARDFKAVLPRLRKDLEEAGDSTQYNRYTRRGYELDHQSVAGYIDEIVPGGRSSRFGRLLELAYEVEYGADVREQSALNLLYLLGGGPGGRFRIYGDSDECFRIRGGNDRLPAGLAARLEGQVCLRSPLAGIERDGAGRIRLRFRGEGKEREVVADKAILAIPFSVLRTLDYEGAGFRPLKKAAIEELGMGANAKLHVQFARRFWHEAGNNGETFADVGYQQTFDSSRAQAGSSGILANYTGGETAARRKAGTEETVRATADFLNKLDLVLPGGSECWNGLSTLDTWFCNEWSRGAYSYWKVGQYTKFAGMAGEREGNILFAGEHTSVLHPGYMNGAVESGELAAREILRDLAAGR</sequence>
<dbReference type="InterPro" id="IPR002937">
    <property type="entry name" value="Amino_oxidase"/>
</dbReference>
<evidence type="ECO:0000256" key="1">
    <source>
        <dbReference type="ARBA" id="ARBA00001974"/>
    </source>
</evidence>
<comment type="cofactor">
    <cofactor evidence="1">
        <name>FAD</name>
        <dbReference type="ChEBI" id="CHEBI:57692"/>
    </cofactor>
</comment>